<reference evidence="1 2" key="1">
    <citation type="journal article" date="2010" name="J. Bacteriol.">
        <title>Complete Genome Sequence of Cronobacter turicensis LMG 23827, a foodborne pathogen causing deaths in neonates.</title>
        <authorList>
            <person name="Stephan R."/>
            <person name="Lehner A."/>
            <person name="Tischler P."/>
            <person name="Rattei T."/>
        </authorList>
    </citation>
    <scope>NUCLEOTIDE SEQUENCE [LARGE SCALE GENOMIC DNA]</scope>
    <source>
        <strain evidence="2">DSM 18703 / CCUG 55852 / LMG 23827 / z3032</strain>
    </source>
</reference>
<accession>C9XU34</accession>
<protein>
    <submittedName>
        <fullName evidence="1">Uncharacterized protein</fullName>
    </submittedName>
</protein>
<dbReference type="Proteomes" id="UP000002069">
    <property type="component" value="Chromosome"/>
</dbReference>
<evidence type="ECO:0000313" key="2">
    <source>
        <dbReference type="Proteomes" id="UP000002069"/>
    </source>
</evidence>
<dbReference type="AlphaFoldDB" id="C9XU34"/>
<dbReference type="HOGENOM" id="CLU_3348612_0_0_6"/>
<dbReference type="EMBL" id="FN543093">
    <property type="protein sequence ID" value="CBA27417.1"/>
    <property type="molecule type" value="Genomic_DNA"/>
</dbReference>
<sequence>MKEVTLMIHCTSTRVQKGEKITPLIKRDVFGWAGAAQ</sequence>
<name>C9XU34_CROTZ</name>
<dbReference type="KEGG" id="ctu:CTU_04170"/>
<gene>
    <name evidence="1" type="ordered locus">Ctu_04170</name>
</gene>
<reference evidence="2" key="2">
    <citation type="journal article" date="2011" name="J. Bacteriol.">
        <title>Complete genome sequence of Cronobacter turicensis LMG 23827, a food-borne pathogen causing deaths in neonates.</title>
        <authorList>
            <person name="Stephan R."/>
            <person name="Lehner A."/>
            <person name="Tischler P."/>
            <person name="Rattei T."/>
        </authorList>
    </citation>
    <scope>NUCLEOTIDE SEQUENCE [LARGE SCALE GENOMIC DNA]</scope>
    <source>
        <strain evidence="2">DSM 18703 / CCUG 55852 / LMG 23827 / z3032</strain>
    </source>
</reference>
<organism evidence="1 2">
    <name type="scientific">Cronobacter turicensis (strain DSM 18703 / CCUG 55852 / LMG 23827 / z3032)</name>
    <dbReference type="NCBI Taxonomy" id="693216"/>
    <lineage>
        <taxon>Bacteria</taxon>
        <taxon>Pseudomonadati</taxon>
        <taxon>Pseudomonadota</taxon>
        <taxon>Gammaproteobacteria</taxon>
        <taxon>Enterobacterales</taxon>
        <taxon>Enterobacteriaceae</taxon>
        <taxon>Cronobacter</taxon>
    </lineage>
</organism>
<evidence type="ECO:0000313" key="1">
    <source>
        <dbReference type="EMBL" id="CBA27417.1"/>
    </source>
</evidence>
<proteinExistence type="predicted"/>
<keyword evidence="2" id="KW-1185">Reference proteome</keyword>